<reference evidence="3 4" key="1">
    <citation type="journal article" date="2020" name="IScience">
        <title>Genome Sequencing of the Endangered Kingdonia uniflora (Circaeasteraceae, Ranunculales) Reveals Potential Mechanisms of Evolutionary Specialization.</title>
        <authorList>
            <person name="Sun Y."/>
            <person name="Deng T."/>
            <person name="Zhang A."/>
            <person name="Moore M.J."/>
            <person name="Landis J.B."/>
            <person name="Lin N."/>
            <person name="Zhang H."/>
            <person name="Zhang X."/>
            <person name="Huang J."/>
            <person name="Zhang X."/>
            <person name="Sun H."/>
            <person name="Wang H."/>
        </authorList>
    </citation>
    <scope>NUCLEOTIDE SEQUENCE [LARGE SCALE GENOMIC DNA]</scope>
    <source>
        <strain evidence="3">TB1705</strain>
        <tissue evidence="3">Leaf</tissue>
    </source>
</reference>
<dbReference type="GO" id="GO:0071522">
    <property type="term" value="F:ureidoglycine aminohydrolase activity"/>
    <property type="evidence" value="ECO:0007669"/>
    <property type="project" value="InterPro"/>
</dbReference>
<dbReference type="InterPro" id="IPR011051">
    <property type="entry name" value="RmlC_Cupin_sf"/>
</dbReference>
<evidence type="ECO:0000313" key="4">
    <source>
        <dbReference type="Proteomes" id="UP000541444"/>
    </source>
</evidence>
<feature type="signal peptide" evidence="2">
    <location>
        <begin position="1"/>
        <end position="19"/>
    </location>
</feature>
<dbReference type="AlphaFoldDB" id="A0A7J7MDP8"/>
<comment type="caution">
    <text evidence="3">The sequence shown here is derived from an EMBL/GenBank/DDBJ whole genome shotgun (WGS) entry which is preliminary data.</text>
</comment>
<dbReference type="InterPro" id="IPR044704">
    <property type="entry name" value="UGlyAH_cupin_N"/>
</dbReference>
<proteinExistence type="predicted"/>
<evidence type="ECO:0000256" key="2">
    <source>
        <dbReference type="SAM" id="SignalP"/>
    </source>
</evidence>
<accession>A0A7J7MDP8</accession>
<keyword evidence="4" id="KW-1185">Reference proteome</keyword>
<keyword evidence="2" id="KW-0732">Signal</keyword>
<dbReference type="SUPFAM" id="SSF51182">
    <property type="entry name" value="RmlC-like cupins"/>
    <property type="match status" value="1"/>
</dbReference>
<feature type="region of interest" description="Disordered" evidence="1">
    <location>
        <begin position="421"/>
        <end position="457"/>
    </location>
</feature>
<dbReference type="InterPro" id="IPR044697">
    <property type="entry name" value="UGlyAH_cupin_C"/>
</dbReference>
<organism evidence="3 4">
    <name type="scientific">Kingdonia uniflora</name>
    <dbReference type="NCBI Taxonomy" id="39325"/>
    <lineage>
        <taxon>Eukaryota</taxon>
        <taxon>Viridiplantae</taxon>
        <taxon>Streptophyta</taxon>
        <taxon>Embryophyta</taxon>
        <taxon>Tracheophyta</taxon>
        <taxon>Spermatophyta</taxon>
        <taxon>Magnoliopsida</taxon>
        <taxon>Ranunculales</taxon>
        <taxon>Circaeasteraceae</taxon>
        <taxon>Kingdonia</taxon>
    </lineage>
</organism>
<protein>
    <submittedName>
        <fullName evidence="3">Uncharacterized protein</fullName>
    </submittedName>
</protein>
<evidence type="ECO:0000313" key="3">
    <source>
        <dbReference type="EMBL" id="KAF6153005.1"/>
    </source>
</evidence>
<dbReference type="PANTHER" id="PTHR34571:SF1">
    <property type="entry name" value="(S)-UREIDOGLYCINE AMINOHYDROLASE"/>
    <property type="match status" value="1"/>
</dbReference>
<gene>
    <name evidence="3" type="ORF">GIB67_021610</name>
</gene>
<dbReference type="CDD" id="cd02212">
    <property type="entry name" value="cupin_UGlyAH_C"/>
    <property type="match status" value="1"/>
</dbReference>
<evidence type="ECO:0000256" key="1">
    <source>
        <dbReference type="SAM" id="MobiDB-lite"/>
    </source>
</evidence>
<feature type="chain" id="PRO_5029667214" evidence="2">
    <location>
        <begin position="20"/>
        <end position="457"/>
    </location>
</feature>
<dbReference type="InterPro" id="IPR017627">
    <property type="entry name" value="UGHY"/>
</dbReference>
<feature type="compositionally biased region" description="Basic and acidic residues" evidence="1">
    <location>
        <begin position="439"/>
        <end position="457"/>
    </location>
</feature>
<sequence length="457" mass="50545">MLAIIFFIVLGTSLKCTVGAEESFCSAPSSHTTNSISEPLYSKVTNPTLAPHHLQDLPGFTRSVYKRDHALITPESQVFSPLPDWTNTMGAYLITPEMGSHFVMYIAKMQVNSKSTLPPKDVERFLFVVEGSVTMANVFGTSHILLVDSYAYLPANFEHFVKCDTLATLIVFERRYVNLQNHIPEQIVGSTDKQPLLETPGEVFELKKLLPASAPYDFNIHIMDFQPGEYLNVKEVHYNQHGLLLLEGQGIYRLGDHWFAFYICEILEIARFGAGVVTEESKKFDGDGLEMKNYEEMTERDVHHAIDLGGKDGDVLESSRSKSHEEVVTLMREGGVAGDYGGQNSRVRGPIIAEIDGIRDSMCGTNQQIWEENACMPQRQGTRGMGMPQHGAITRGMSHGIGQDVLGTGQSALGIGIVAPGTEQSMSSGGTGMPIEQLARTKDTDRESIDRRVSWTH</sequence>
<name>A0A7J7MDP8_9MAGN</name>
<dbReference type="OrthoDB" id="4965688at2759"/>
<dbReference type="InterPro" id="IPR014710">
    <property type="entry name" value="RmlC-like_jellyroll"/>
</dbReference>
<dbReference type="Proteomes" id="UP000541444">
    <property type="component" value="Unassembled WGS sequence"/>
</dbReference>
<dbReference type="EMBL" id="JACGCM010001588">
    <property type="protein sequence ID" value="KAF6153005.1"/>
    <property type="molecule type" value="Genomic_DNA"/>
</dbReference>
<dbReference type="Gene3D" id="2.60.120.10">
    <property type="entry name" value="Jelly Rolls"/>
    <property type="match status" value="1"/>
</dbReference>
<dbReference type="CDD" id="cd02211">
    <property type="entry name" value="cupin_UGlyAH_N"/>
    <property type="match status" value="1"/>
</dbReference>
<dbReference type="PANTHER" id="PTHR34571">
    <property type="entry name" value="(S)-UREIDOGLYCINE AMINOHYDROLASE"/>
    <property type="match status" value="1"/>
</dbReference>